<protein>
    <submittedName>
        <fullName evidence="7">Mechanosensitive ion channel</fullName>
    </submittedName>
</protein>
<keyword evidence="8" id="KW-1185">Reference proteome</keyword>
<proteinExistence type="predicted"/>
<comment type="subcellular location">
    <subcellularLocation>
        <location evidence="1">Membrane</location>
    </subcellularLocation>
</comment>
<dbReference type="InterPro" id="IPR006685">
    <property type="entry name" value="MscS_channel_2nd"/>
</dbReference>
<evidence type="ECO:0000313" key="7">
    <source>
        <dbReference type="EMBL" id="GAA0390228.1"/>
    </source>
</evidence>
<dbReference type="InterPro" id="IPR023408">
    <property type="entry name" value="MscS_beta-dom_sf"/>
</dbReference>
<dbReference type="PANTHER" id="PTHR30566:SF25">
    <property type="entry name" value="INNER MEMBRANE PROTEIN"/>
    <property type="match status" value="1"/>
</dbReference>
<evidence type="ECO:0000313" key="8">
    <source>
        <dbReference type="Proteomes" id="UP001500791"/>
    </source>
</evidence>
<evidence type="ECO:0000256" key="3">
    <source>
        <dbReference type="ARBA" id="ARBA00022989"/>
    </source>
</evidence>
<feature type="transmembrane region" description="Helical" evidence="5">
    <location>
        <begin position="175"/>
        <end position="194"/>
    </location>
</feature>
<dbReference type="Proteomes" id="UP001500791">
    <property type="component" value="Unassembled WGS sequence"/>
</dbReference>
<dbReference type="Gene3D" id="1.10.287.1260">
    <property type="match status" value="1"/>
</dbReference>
<dbReference type="Gene3D" id="2.30.30.60">
    <property type="match status" value="1"/>
</dbReference>
<feature type="transmembrane region" description="Helical" evidence="5">
    <location>
        <begin position="97"/>
        <end position="118"/>
    </location>
</feature>
<keyword evidence="3 5" id="KW-1133">Transmembrane helix</keyword>
<reference evidence="7 8" key="1">
    <citation type="journal article" date="2019" name="Int. J. Syst. Evol. Microbiol.">
        <title>The Global Catalogue of Microorganisms (GCM) 10K type strain sequencing project: providing services to taxonomists for standard genome sequencing and annotation.</title>
        <authorList>
            <consortium name="The Broad Institute Genomics Platform"/>
            <consortium name="The Broad Institute Genome Sequencing Center for Infectious Disease"/>
            <person name="Wu L."/>
            <person name="Ma J."/>
        </authorList>
    </citation>
    <scope>NUCLEOTIDE SEQUENCE [LARGE SCALE GENOMIC DNA]</scope>
    <source>
        <strain evidence="7 8">JCM 13476</strain>
    </source>
</reference>
<keyword evidence="4 5" id="KW-0472">Membrane</keyword>
<feature type="domain" description="Mechanosensitive ion channel MscS" evidence="6">
    <location>
        <begin position="198"/>
        <end position="263"/>
    </location>
</feature>
<feature type="transmembrane region" description="Helical" evidence="5">
    <location>
        <begin position="25"/>
        <end position="50"/>
    </location>
</feature>
<dbReference type="Pfam" id="PF00924">
    <property type="entry name" value="MS_channel_2nd"/>
    <property type="match status" value="1"/>
</dbReference>
<dbReference type="InterPro" id="IPR010920">
    <property type="entry name" value="LSM_dom_sf"/>
</dbReference>
<dbReference type="SUPFAM" id="SSF50182">
    <property type="entry name" value="Sm-like ribonucleoproteins"/>
    <property type="match status" value="1"/>
</dbReference>
<keyword evidence="2 5" id="KW-0812">Transmembrane</keyword>
<name>A0ABN0YBQ5_9CAUL</name>
<dbReference type="EMBL" id="BAAAEJ010000007">
    <property type="protein sequence ID" value="GAA0390228.1"/>
    <property type="molecule type" value="Genomic_DNA"/>
</dbReference>
<feature type="transmembrane region" description="Helical" evidence="5">
    <location>
        <begin position="148"/>
        <end position="169"/>
    </location>
</feature>
<evidence type="ECO:0000256" key="1">
    <source>
        <dbReference type="ARBA" id="ARBA00004370"/>
    </source>
</evidence>
<gene>
    <name evidence="7" type="ORF">GCM10009093_16050</name>
</gene>
<evidence type="ECO:0000256" key="5">
    <source>
        <dbReference type="SAM" id="Phobius"/>
    </source>
</evidence>
<organism evidence="7 8">
    <name type="scientific">Brevundimonas terrae</name>
    <dbReference type="NCBI Taxonomy" id="363631"/>
    <lineage>
        <taxon>Bacteria</taxon>
        <taxon>Pseudomonadati</taxon>
        <taxon>Pseudomonadota</taxon>
        <taxon>Alphaproteobacteria</taxon>
        <taxon>Caulobacterales</taxon>
        <taxon>Caulobacteraceae</taxon>
        <taxon>Brevundimonas</taxon>
    </lineage>
</organism>
<dbReference type="RefSeq" id="WP_167176598.1">
    <property type="nucleotide sequence ID" value="NZ_BAAAEJ010000007.1"/>
</dbReference>
<evidence type="ECO:0000256" key="2">
    <source>
        <dbReference type="ARBA" id="ARBA00022692"/>
    </source>
</evidence>
<evidence type="ECO:0000259" key="6">
    <source>
        <dbReference type="Pfam" id="PF00924"/>
    </source>
</evidence>
<feature type="transmembrane region" description="Helical" evidence="5">
    <location>
        <begin position="70"/>
        <end position="91"/>
    </location>
</feature>
<comment type="caution">
    <text evidence="7">The sequence shown here is derived from an EMBL/GenBank/DDBJ whole genome shotgun (WGS) entry which is preliminary data.</text>
</comment>
<dbReference type="PANTHER" id="PTHR30566">
    <property type="entry name" value="YNAI-RELATED MECHANOSENSITIVE ION CHANNEL"/>
    <property type="match status" value="1"/>
</dbReference>
<accession>A0ABN0YBQ5</accession>
<evidence type="ECO:0000256" key="4">
    <source>
        <dbReference type="ARBA" id="ARBA00023136"/>
    </source>
</evidence>
<sequence length="375" mass="42461">MPQFVIDLTNEVFALWRQFNWLPKWAVISIIVVAFTFIGWAANYAMFAVLKLLARKRDPFWQAALERGRIQLGALVMIMALALAVTVSPLSTEMSLLVRRTLLFAFLVALGLMLVSLVDTGATVQLKRYDTEDDANTHARKRVTQTRILRRVVQVLIMLVAVGIALLTIPGVRQWGLSLLASAGVVGIVAGLALQPFLANMIAGIQIAMAQPIRIDDAVVVEGEWGRVEEITSTYVVVKLWDWRRIILPLTYFIQQPFQNWTRMDTRLLAPAFLWVDYEAPMDRLRDKLEQIVHSSIHWDGDVVALVVFDITERTAKIRCTASARNASAAFDLKCEIREKMLAFMRDECREALPRDRVDLFEMAPLPKKAILLED</sequence>